<gene>
    <name evidence="2" type="ORF">H6A34_09780</name>
</gene>
<keyword evidence="3" id="KW-1185">Reference proteome</keyword>
<keyword evidence="2" id="KW-0378">Hydrolase</keyword>
<evidence type="ECO:0000313" key="2">
    <source>
        <dbReference type="EMBL" id="MBM6674163.1"/>
    </source>
</evidence>
<evidence type="ECO:0000259" key="1">
    <source>
        <dbReference type="Pfam" id="PF19580"/>
    </source>
</evidence>
<proteinExistence type="predicted"/>
<accession>A0A938WTX1</accession>
<dbReference type="AlphaFoldDB" id="A0A938WTX1"/>
<dbReference type="PANTHER" id="PTHR42834:SF1">
    <property type="entry name" value="ENDONUCLEASE_EXONUCLEASE_PHOSPHATASE FAMILY PROTEIN (AFU_ORTHOLOGUE AFUA_3G09210)"/>
    <property type="match status" value="1"/>
</dbReference>
<organism evidence="2 3">
    <name type="scientific">Marseilla massiliensis</name>
    <dbReference type="NCBI Taxonomy" id="1841864"/>
    <lineage>
        <taxon>Bacteria</taxon>
        <taxon>Pseudomonadati</taxon>
        <taxon>Bacteroidota</taxon>
        <taxon>Bacteroidia</taxon>
        <taxon>Bacteroidales</taxon>
        <taxon>Prevotellaceae</taxon>
        <taxon>Marseilla</taxon>
    </lineage>
</organism>
<keyword evidence="2" id="KW-0540">Nuclease</keyword>
<comment type="caution">
    <text evidence="2">The sequence shown here is derived from an EMBL/GenBank/DDBJ whole genome shotgun (WGS) entry which is preliminary data.</text>
</comment>
<keyword evidence="2" id="KW-0255">Endonuclease</keyword>
<protein>
    <submittedName>
        <fullName evidence="2">Endonuclease</fullName>
    </submittedName>
</protein>
<dbReference type="RefSeq" id="WP_205105278.1">
    <property type="nucleotide sequence ID" value="NZ_JACJJG010000056.1"/>
</dbReference>
<sequence>MFFSLLLTSLLTLVELNCENLFDYRHDSLKQDFEFTPDGDRRWTRTKYWTKLNNTAKSIISCGDADGDWQVPDLVALCEVENDSVMHDLTKRSLLRNANYEYIMTDSPDERGIDVALLYHPGSFAPVNHHALRIKPADGMRPTRDILYVSGRIITGDTLHIFVVHAPSRYGGERHTRPHRKLVADRLCSAIDSLRSVCQEPKIIIAGDFNDYADSPAIMQICSKGMTNISAKATGGNGAEGTYKYKGRWKSLDQIMISAAMEDKLESCRVNDAPFMLENDDKYGGMQPLRTYRAWRYRKGYSDHLPLVARFRLR</sequence>
<dbReference type="InterPro" id="IPR036691">
    <property type="entry name" value="Endo/exonu/phosph_ase_sf"/>
</dbReference>
<dbReference type="EMBL" id="JACJJG010000056">
    <property type="protein sequence ID" value="MBM6674163.1"/>
    <property type="molecule type" value="Genomic_DNA"/>
</dbReference>
<evidence type="ECO:0000313" key="3">
    <source>
        <dbReference type="Proteomes" id="UP000706891"/>
    </source>
</evidence>
<reference evidence="2" key="1">
    <citation type="submission" date="2020-08" db="EMBL/GenBank/DDBJ databases">
        <authorList>
            <person name="Cejkova D."/>
            <person name="Kubasova T."/>
            <person name="Jahodarova E."/>
            <person name="Rychlik I."/>
        </authorList>
    </citation>
    <scope>NUCLEOTIDE SEQUENCE</scope>
    <source>
        <strain evidence="2">An824</strain>
    </source>
</reference>
<name>A0A938WTX1_9BACT</name>
<dbReference type="SUPFAM" id="SSF56219">
    <property type="entry name" value="DNase I-like"/>
    <property type="match status" value="1"/>
</dbReference>
<dbReference type="Gene3D" id="3.60.10.10">
    <property type="entry name" value="Endonuclease/exonuclease/phosphatase"/>
    <property type="match status" value="1"/>
</dbReference>
<reference evidence="2" key="2">
    <citation type="journal article" date="2021" name="Sci. Rep.">
        <title>The distribution of antibiotic resistance genes in chicken gut microbiota commensals.</title>
        <authorList>
            <person name="Juricova H."/>
            <person name="Matiasovicova J."/>
            <person name="Kubasova T."/>
            <person name="Cejkova D."/>
            <person name="Rychlik I."/>
        </authorList>
    </citation>
    <scope>NUCLEOTIDE SEQUENCE</scope>
    <source>
        <strain evidence="2">An824</strain>
    </source>
</reference>
<dbReference type="PANTHER" id="PTHR42834">
    <property type="entry name" value="ENDONUCLEASE/EXONUCLEASE/PHOSPHATASE FAMILY PROTEIN (AFU_ORTHOLOGUE AFUA_3G09210)"/>
    <property type="match status" value="1"/>
</dbReference>
<dbReference type="Pfam" id="PF19580">
    <property type="entry name" value="Exo_endo_phos_3"/>
    <property type="match status" value="1"/>
</dbReference>
<feature type="domain" description="Endonuclease/exonuclease/phosphatase" evidence="1">
    <location>
        <begin position="16"/>
        <end position="308"/>
    </location>
</feature>
<dbReference type="InterPro" id="IPR005135">
    <property type="entry name" value="Endo/exonuclease/phosphatase"/>
</dbReference>
<dbReference type="Proteomes" id="UP000706891">
    <property type="component" value="Unassembled WGS sequence"/>
</dbReference>
<dbReference type="GO" id="GO:0004519">
    <property type="term" value="F:endonuclease activity"/>
    <property type="evidence" value="ECO:0007669"/>
    <property type="project" value="UniProtKB-KW"/>
</dbReference>